<keyword evidence="1" id="KW-0805">Transcription regulation</keyword>
<evidence type="ECO:0000256" key="2">
    <source>
        <dbReference type="ARBA" id="ARBA00023125"/>
    </source>
</evidence>
<keyword evidence="2" id="KW-0238">DNA-binding</keyword>
<dbReference type="InterPro" id="IPR051011">
    <property type="entry name" value="Metal_resp_trans_reg"/>
</dbReference>
<name>A0ABU2SJ00_9ACTN</name>
<feature type="domain" description="HTH arsR-type" evidence="4">
    <location>
        <begin position="253"/>
        <end position="327"/>
    </location>
</feature>
<sequence length="336" mass="36915">MRIHFTGVDLGRVRLDAEPDLLWETLLAAHMVQTGQGPLIFDGWRELVRGRLTDPMRRVLALAPPRGYSPDFLTPPEATDGLATGIDAMLSLPRTTLRRDLELLAPDRRDLHFVRHLAEGRTEAVKALGEGLTAFHDTAVRPYLAKVREHIAADRATRSQALLRSGVEQMLSSIHPQVRWSPPVLEVLVPGTGEDVHLEGRGLRLVPSFFCWRAPTVLRDPELPPVLVYPIVHDPAWLDELRGGRREGAEPPLAALLGHTRAEVLEATARGCTTSELARRVGIAMATASHHATVLRESGLITTHRTGGRAYHTLSVLGRDLLNGNRLVSLSPGPGR</sequence>
<evidence type="ECO:0000259" key="4">
    <source>
        <dbReference type="SMART" id="SM00418"/>
    </source>
</evidence>
<dbReference type="EMBL" id="JAVRFI010000003">
    <property type="protein sequence ID" value="MDT0448918.1"/>
    <property type="molecule type" value="Genomic_DNA"/>
</dbReference>
<dbReference type="PANTHER" id="PTHR43132:SF8">
    <property type="entry name" value="HTH-TYPE TRANSCRIPTIONAL REGULATOR KMTR"/>
    <property type="match status" value="1"/>
</dbReference>
<gene>
    <name evidence="5" type="ORF">RM609_07455</name>
</gene>
<comment type="caution">
    <text evidence="5">The sequence shown here is derived from an EMBL/GenBank/DDBJ whole genome shotgun (WGS) entry which is preliminary data.</text>
</comment>
<protein>
    <submittedName>
        <fullName evidence="5">Winged helix-turn-helix domain-containing protein</fullName>
    </submittedName>
</protein>
<dbReference type="Gene3D" id="1.10.10.10">
    <property type="entry name" value="Winged helix-like DNA-binding domain superfamily/Winged helix DNA-binding domain"/>
    <property type="match status" value="1"/>
</dbReference>
<dbReference type="Proteomes" id="UP001180531">
    <property type="component" value="Unassembled WGS sequence"/>
</dbReference>
<reference evidence="5" key="1">
    <citation type="submission" date="2024-05" db="EMBL/GenBank/DDBJ databases">
        <title>30 novel species of actinomycetes from the DSMZ collection.</title>
        <authorList>
            <person name="Nouioui I."/>
        </authorList>
    </citation>
    <scope>NUCLEOTIDE SEQUENCE</scope>
    <source>
        <strain evidence="5">DSM 40473</strain>
    </source>
</reference>
<evidence type="ECO:0000256" key="3">
    <source>
        <dbReference type="ARBA" id="ARBA00023163"/>
    </source>
</evidence>
<accession>A0ABU2SJ00</accession>
<organism evidence="5 6">
    <name type="scientific">Streptomyces hesseae</name>
    <dbReference type="NCBI Taxonomy" id="3075519"/>
    <lineage>
        <taxon>Bacteria</taxon>
        <taxon>Bacillati</taxon>
        <taxon>Actinomycetota</taxon>
        <taxon>Actinomycetes</taxon>
        <taxon>Kitasatosporales</taxon>
        <taxon>Streptomycetaceae</taxon>
        <taxon>Streptomyces</taxon>
    </lineage>
</organism>
<dbReference type="InterPro" id="IPR001845">
    <property type="entry name" value="HTH_ArsR_DNA-bd_dom"/>
</dbReference>
<dbReference type="Pfam" id="PF12840">
    <property type="entry name" value="HTH_20"/>
    <property type="match status" value="1"/>
</dbReference>
<dbReference type="RefSeq" id="WP_311608942.1">
    <property type="nucleotide sequence ID" value="NZ_JAVRFI010000003.1"/>
</dbReference>
<proteinExistence type="predicted"/>
<evidence type="ECO:0000313" key="5">
    <source>
        <dbReference type="EMBL" id="MDT0448918.1"/>
    </source>
</evidence>
<dbReference type="InterPro" id="IPR036388">
    <property type="entry name" value="WH-like_DNA-bd_sf"/>
</dbReference>
<dbReference type="SUPFAM" id="SSF46785">
    <property type="entry name" value="Winged helix' DNA-binding domain"/>
    <property type="match status" value="1"/>
</dbReference>
<dbReference type="InterPro" id="IPR036390">
    <property type="entry name" value="WH_DNA-bd_sf"/>
</dbReference>
<dbReference type="InterPro" id="IPR011991">
    <property type="entry name" value="ArsR-like_HTH"/>
</dbReference>
<keyword evidence="3" id="KW-0804">Transcription</keyword>
<dbReference type="CDD" id="cd00090">
    <property type="entry name" value="HTH_ARSR"/>
    <property type="match status" value="1"/>
</dbReference>
<evidence type="ECO:0000256" key="1">
    <source>
        <dbReference type="ARBA" id="ARBA00023015"/>
    </source>
</evidence>
<evidence type="ECO:0000313" key="6">
    <source>
        <dbReference type="Proteomes" id="UP001180531"/>
    </source>
</evidence>
<dbReference type="PANTHER" id="PTHR43132">
    <property type="entry name" value="ARSENICAL RESISTANCE OPERON REPRESSOR ARSR-RELATED"/>
    <property type="match status" value="1"/>
</dbReference>
<dbReference type="SMART" id="SM00418">
    <property type="entry name" value="HTH_ARSR"/>
    <property type="match status" value="1"/>
</dbReference>
<keyword evidence="6" id="KW-1185">Reference proteome</keyword>